<evidence type="ECO:0000313" key="3">
    <source>
        <dbReference type="EMBL" id="RFA06623.1"/>
    </source>
</evidence>
<evidence type="ECO:0000259" key="1">
    <source>
        <dbReference type="Pfam" id="PF09851"/>
    </source>
</evidence>
<evidence type="ECO:0008006" key="5">
    <source>
        <dbReference type="Google" id="ProtNLM"/>
    </source>
</evidence>
<gene>
    <name evidence="3" type="ORF">B7R21_19305</name>
</gene>
<organism evidence="3 4">
    <name type="scientific">Subtercola boreus</name>
    <dbReference type="NCBI Taxonomy" id="120213"/>
    <lineage>
        <taxon>Bacteria</taxon>
        <taxon>Bacillati</taxon>
        <taxon>Actinomycetota</taxon>
        <taxon>Actinomycetes</taxon>
        <taxon>Micrococcales</taxon>
        <taxon>Microbacteriaceae</taxon>
        <taxon>Subtercola</taxon>
    </lineage>
</organism>
<name>A0A3E0VAR9_9MICO</name>
<evidence type="ECO:0000313" key="4">
    <source>
        <dbReference type="Proteomes" id="UP000256709"/>
    </source>
</evidence>
<reference evidence="3 4" key="1">
    <citation type="submission" date="2017-04" db="EMBL/GenBank/DDBJ databases">
        <title>Comparative genome analysis of Subtercola boreus.</title>
        <authorList>
            <person name="Cho Y.-J."/>
            <person name="Cho A."/>
            <person name="Kim O.-S."/>
            <person name="Lee J.-I."/>
        </authorList>
    </citation>
    <scope>NUCLEOTIDE SEQUENCE [LARGE SCALE GENOMIC DNA]</scope>
    <source>
        <strain evidence="3 4">P27444</strain>
    </source>
</reference>
<dbReference type="Pfam" id="PF14470">
    <property type="entry name" value="bPH_3"/>
    <property type="match status" value="1"/>
</dbReference>
<comment type="caution">
    <text evidence="3">The sequence shown here is derived from an EMBL/GenBank/DDBJ whole genome shotgun (WGS) entry which is preliminary data.</text>
</comment>
<dbReference type="EMBL" id="NBXA01000077">
    <property type="protein sequence ID" value="RFA06623.1"/>
    <property type="molecule type" value="Genomic_DNA"/>
</dbReference>
<accession>A0A3E0VAR9</accession>
<dbReference type="Proteomes" id="UP000256709">
    <property type="component" value="Unassembled WGS sequence"/>
</dbReference>
<sequence>MLIATDRRIVFFDKKFVGYKMESYPYGTVSSFDQSGGMTGASITFYSSGNVVGVKAIHDRDDLAAFTASVRENMSQTTAPSAVAPGPSSNDIFDQLRQLRQLGQLRDAGIITPGEFETKKAEMLARL</sequence>
<feature type="domain" description="SHOCT" evidence="1">
    <location>
        <begin position="98"/>
        <end position="124"/>
    </location>
</feature>
<dbReference type="InterPro" id="IPR018649">
    <property type="entry name" value="SHOCT"/>
</dbReference>
<dbReference type="OrthoDB" id="5996503at2"/>
<dbReference type="Pfam" id="PF09851">
    <property type="entry name" value="SHOCT"/>
    <property type="match status" value="1"/>
</dbReference>
<dbReference type="AlphaFoldDB" id="A0A3E0VAR9"/>
<protein>
    <recommendedName>
        <fullName evidence="5">SHOCT domain-containing protein</fullName>
    </recommendedName>
</protein>
<proteinExistence type="predicted"/>
<feature type="domain" description="YokE-like PH" evidence="2">
    <location>
        <begin position="1"/>
        <end position="72"/>
    </location>
</feature>
<evidence type="ECO:0000259" key="2">
    <source>
        <dbReference type="Pfam" id="PF14470"/>
    </source>
</evidence>
<dbReference type="InterPro" id="IPR039519">
    <property type="entry name" value="YokE-like_PH"/>
</dbReference>